<sequence>MPHAQIGPIAVHLPPRVDDNESLKQQYPGWDLDLIAEKTGITQRHIAAEGVTSSDLAVAAAEDLFERESIDRSTIDFVLFCTQTPDYPLPTTACLIQDRLGLSTRCGAIDFNLGCSGFVYGLAMADGLMKSGAAKRILLLTAETYSKYIDEADRSLRTIFGDAAAATLLTAEESPSLWGFQFGSDGSGADMLIVGDGGCRSADDAIRPRHRKRWKSRLYMDGPSLINFTVEAIPRLCEEILSENGLTDADVHRYLMHQATWKMLDQLRLRMNVCEQRLPIDMADIGNTVSCTLPILIDRVRSRNELAADHTNLLVGFGVGLSWAGCLWRDQFQAAK</sequence>
<proteinExistence type="predicted"/>
<dbReference type="Proteomes" id="UP000316213">
    <property type="component" value="Unassembled WGS sequence"/>
</dbReference>
<keyword evidence="6" id="KW-1185">Reference proteome</keyword>
<dbReference type="EMBL" id="SJPM01000018">
    <property type="protein sequence ID" value="TWT89398.1"/>
    <property type="molecule type" value="Genomic_DNA"/>
</dbReference>
<dbReference type="PANTHER" id="PTHR34069:SF2">
    <property type="entry name" value="BETA-KETOACYL-[ACYL-CARRIER-PROTEIN] SYNTHASE III"/>
    <property type="match status" value="1"/>
</dbReference>
<dbReference type="EC" id="2.3.1.180" evidence="5"/>
<dbReference type="PANTHER" id="PTHR34069">
    <property type="entry name" value="3-OXOACYL-[ACYL-CARRIER-PROTEIN] SYNTHASE 3"/>
    <property type="match status" value="1"/>
</dbReference>
<evidence type="ECO:0000259" key="4">
    <source>
        <dbReference type="Pfam" id="PF08545"/>
    </source>
</evidence>
<feature type="domain" description="Beta-ketoacyl-[acyl-carrier-protein] synthase III N-terminal" evidence="4">
    <location>
        <begin position="109"/>
        <end position="186"/>
    </location>
</feature>
<dbReference type="Gene3D" id="3.40.47.10">
    <property type="match status" value="1"/>
</dbReference>
<dbReference type="Pfam" id="PF08541">
    <property type="entry name" value="ACP_syn_III_C"/>
    <property type="match status" value="1"/>
</dbReference>
<dbReference type="NCBIfam" id="NF006829">
    <property type="entry name" value="PRK09352.1"/>
    <property type="match status" value="1"/>
</dbReference>
<dbReference type="CDD" id="cd00830">
    <property type="entry name" value="KAS_III"/>
    <property type="match status" value="1"/>
</dbReference>
<protein>
    <submittedName>
        <fullName evidence="5">3-oxoacyl-[acyl-carrier-protein] synthase 3</fullName>
        <ecNumber evidence="5">2.3.1.180</ecNumber>
    </submittedName>
</protein>
<dbReference type="AlphaFoldDB" id="A0A5C5ZQR0"/>
<dbReference type="InterPro" id="IPR013751">
    <property type="entry name" value="ACP_syn_III_N"/>
</dbReference>
<dbReference type="InterPro" id="IPR016039">
    <property type="entry name" value="Thiolase-like"/>
</dbReference>
<keyword evidence="2 5" id="KW-0012">Acyltransferase</keyword>
<dbReference type="GO" id="GO:0033818">
    <property type="term" value="F:beta-ketoacyl-acyl-carrier-protein synthase III activity"/>
    <property type="evidence" value="ECO:0007669"/>
    <property type="project" value="UniProtKB-EC"/>
</dbReference>
<evidence type="ECO:0000313" key="5">
    <source>
        <dbReference type="EMBL" id="TWT89398.1"/>
    </source>
</evidence>
<name>A0A5C5ZQR0_9BACT</name>
<evidence type="ECO:0000256" key="1">
    <source>
        <dbReference type="ARBA" id="ARBA00022679"/>
    </source>
</evidence>
<dbReference type="GO" id="GO:0044550">
    <property type="term" value="P:secondary metabolite biosynthetic process"/>
    <property type="evidence" value="ECO:0007669"/>
    <property type="project" value="TreeGrafter"/>
</dbReference>
<reference evidence="5 6" key="1">
    <citation type="submission" date="2019-02" db="EMBL/GenBank/DDBJ databases">
        <title>Deep-cultivation of Planctomycetes and their phenomic and genomic characterization uncovers novel biology.</title>
        <authorList>
            <person name="Wiegand S."/>
            <person name="Jogler M."/>
            <person name="Boedeker C."/>
            <person name="Pinto D."/>
            <person name="Vollmers J."/>
            <person name="Rivas-Marin E."/>
            <person name="Kohn T."/>
            <person name="Peeters S.H."/>
            <person name="Heuer A."/>
            <person name="Rast P."/>
            <person name="Oberbeckmann S."/>
            <person name="Bunk B."/>
            <person name="Jeske O."/>
            <person name="Meyerdierks A."/>
            <person name="Storesund J.E."/>
            <person name="Kallscheuer N."/>
            <person name="Luecker S."/>
            <person name="Lage O.M."/>
            <person name="Pohl T."/>
            <person name="Merkel B.J."/>
            <person name="Hornburger P."/>
            <person name="Mueller R.-W."/>
            <person name="Bruemmer F."/>
            <person name="Labrenz M."/>
            <person name="Spormann A.M."/>
            <person name="Op Den Camp H."/>
            <person name="Overmann J."/>
            <person name="Amann R."/>
            <person name="Jetten M.S.M."/>
            <person name="Mascher T."/>
            <person name="Medema M.H."/>
            <person name="Devos D.P."/>
            <person name="Kaster A.-K."/>
            <person name="Ovreas L."/>
            <person name="Rohde M."/>
            <person name="Galperin M.Y."/>
            <person name="Jogler C."/>
        </authorList>
    </citation>
    <scope>NUCLEOTIDE SEQUENCE [LARGE SCALE GENOMIC DNA]</scope>
    <source>
        <strain evidence="5 6">Pla100</strain>
    </source>
</reference>
<evidence type="ECO:0000256" key="2">
    <source>
        <dbReference type="ARBA" id="ARBA00023315"/>
    </source>
</evidence>
<dbReference type="RefSeq" id="WP_146581777.1">
    <property type="nucleotide sequence ID" value="NZ_SJPM01000018.1"/>
</dbReference>
<accession>A0A5C5ZQR0</accession>
<organism evidence="5 6">
    <name type="scientific">Neorhodopirellula pilleata</name>
    <dbReference type="NCBI Taxonomy" id="2714738"/>
    <lineage>
        <taxon>Bacteria</taxon>
        <taxon>Pseudomonadati</taxon>
        <taxon>Planctomycetota</taxon>
        <taxon>Planctomycetia</taxon>
        <taxon>Pirellulales</taxon>
        <taxon>Pirellulaceae</taxon>
        <taxon>Neorhodopirellula</taxon>
    </lineage>
</organism>
<dbReference type="OrthoDB" id="9815506at2"/>
<gene>
    <name evidence="5" type="primary">fabH_3</name>
    <name evidence="5" type="ORF">Pla100_55610</name>
</gene>
<comment type="caution">
    <text evidence="5">The sequence shown here is derived from an EMBL/GenBank/DDBJ whole genome shotgun (WGS) entry which is preliminary data.</text>
</comment>
<dbReference type="GO" id="GO:0004315">
    <property type="term" value="F:3-oxoacyl-[acyl-carrier-protein] synthase activity"/>
    <property type="evidence" value="ECO:0007669"/>
    <property type="project" value="InterPro"/>
</dbReference>
<dbReference type="InterPro" id="IPR013747">
    <property type="entry name" value="ACP_syn_III_C"/>
</dbReference>
<feature type="domain" description="Beta-ketoacyl-[acyl-carrier-protein] synthase III C-terminal" evidence="3">
    <location>
        <begin position="241"/>
        <end position="329"/>
    </location>
</feature>
<evidence type="ECO:0000259" key="3">
    <source>
        <dbReference type="Pfam" id="PF08541"/>
    </source>
</evidence>
<dbReference type="Pfam" id="PF08545">
    <property type="entry name" value="ACP_syn_III"/>
    <property type="match status" value="1"/>
</dbReference>
<dbReference type="SUPFAM" id="SSF53901">
    <property type="entry name" value="Thiolase-like"/>
    <property type="match status" value="1"/>
</dbReference>
<keyword evidence="1 5" id="KW-0808">Transferase</keyword>
<evidence type="ECO:0000313" key="6">
    <source>
        <dbReference type="Proteomes" id="UP000316213"/>
    </source>
</evidence>
<dbReference type="GO" id="GO:0006633">
    <property type="term" value="P:fatty acid biosynthetic process"/>
    <property type="evidence" value="ECO:0007669"/>
    <property type="project" value="InterPro"/>
</dbReference>